<dbReference type="NCBIfam" id="TIGR00417">
    <property type="entry name" value="speE"/>
    <property type="match status" value="1"/>
</dbReference>
<feature type="domain" description="PABS" evidence="6">
    <location>
        <begin position="2"/>
        <end position="235"/>
    </location>
</feature>
<dbReference type="Pfam" id="PF17284">
    <property type="entry name" value="Spermine_synt_N"/>
    <property type="match status" value="1"/>
</dbReference>
<comment type="function">
    <text evidence="4">Catalyzes the irreversible transfer of a propylamine group from the amino donor S-adenosylmethioninamine (decarboxy-AdoMet) to putrescine (1,4-diaminobutane) to yield spermidine.</text>
</comment>
<dbReference type="PATRIC" id="fig|281456.6.peg.1786"/>
<dbReference type="HAMAP" id="MF_00198">
    <property type="entry name" value="Spermidine_synth"/>
    <property type="match status" value="1"/>
</dbReference>
<dbReference type="SUPFAM" id="SSF53335">
    <property type="entry name" value="S-adenosyl-L-methionine-dependent methyltransferases"/>
    <property type="match status" value="1"/>
</dbReference>
<feature type="active site" description="Proton acceptor" evidence="4 5">
    <location>
        <position position="155"/>
    </location>
</feature>
<dbReference type="EC" id="2.5.1.16" evidence="4"/>
<dbReference type="Pfam" id="PF01564">
    <property type="entry name" value="Spermine_synth"/>
    <property type="match status" value="1"/>
</dbReference>
<evidence type="ECO:0000256" key="1">
    <source>
        <dbReference type="ARBA" id="ARBA00007867"/>
    </source>
</evidence>
<dbReference type="InterPro" id="IPR035246">
    <property type="entry name" value="Spermidine_synt_N"/>
</dbReference>
<dbReference type="PANTHER" id="PTHR11558">
    <property type="entry name" value="SPERMIDINE/SPERMINE SYNTHASE"/>
    <property type="match status" value="1"/>
</dbReference>
<evidence type="ECO:0000259" key="6">
    <source>
        <dbReference type="PROSITE" id="PS51006"/>
    </source>
</evidence>
<evidence type="ECO:0000256" key="3">
    <source>
        <dbReference type="ARBA" id="ARBA00023115"/>
    </source>
</evidence>
<dbReference type="InterPro" id="IPR029063">
    <property type="entry name" value="SAM-dependent_MTases_sf"/>
</dbReference>
<comment type="catalytic activity">
    <reaction evidence="4">
        <text>S-adenosyl 3-(methylsulfanyl)propylamine + putrescine = S-methyl-5'-thioadenosine + spermidine + H(+)</text>
        <dbReference type="Rhea" id="RHEA:12721"/>
        <dbReference type="ChEBI" id="CHEBI:15378"/>
        <dbReference type="ChEBI" id="CHEBI:17509"/>
        <dbReference type="ChEBI" id="CHEBI:57443"/>
        <dbReference type="ChEBI" id="CHEBI:57834"/>
        <dbReference type="ChEBI" id="CHEBI:326268"/>
        <dbReference type="EC" id="2.5.1.16"/>
    </reaction>
</comment>
<comment type="caution">
    <text evidence="7">The sequence shown here is derived from an EMBL/GenBank/DDBJ whole genome shotgun (WGS) entry which is preliminary data.</text>
</comment>
<accession>A0A0L6W2Q1</accession>
<protein>
    <recommendedName>
        <fullName evidence="4">Polyamine aminopropyltransferase</fullName>
    </recommendedName>
    <alternativeName>
        <fullName evidence="4">Putrescine aminopropyltransferase</fullName>
        <shortName evidence="4">PAPT</shortName>
    </alternativeName>
    <alternativeName>
        <fullName evidence="4">Spermidine synthase</fullName>
        <shortName evidence="4">SPDS</shortName>
        <shortName evidence="4">SPDSY</shortName>
        <ecNumber evidence="4">2.5.1.16</ecNumber>
    </alternativeName>
</protein>
<sequence>MELILTEKHTDGYSVNWKIKETLHVEQTKYQHLAIVETYEFGRALVLDGIIQTTVKDEYMYHEMIALPALMTHPNPQKVMVIGGGDGGTIREVLKHPAVEQADLIEIDERVILACQKYLPEISCALTDSRVRIFVEDGIEYVQRHKDKYDVILIDSSDPIGPATNLFHESFYKNVYEALKIDGIMVCQSESPLFNRELLGNVHKSVKNLFPITRTYLATVPTYISGFWSFTMGSKQYDPLNAEIPLDVVNRLKTKYYNADIHKGAFVLPEYVAELFR</sequence>
<comment type="subunit">
    <text evidence="4">Homodimer or homotetramer.</text>
</comment>
<proteinExistence type="inferred from homology"/>
<feature type="binding site" evidence="4">
    <location>
        <position position="31"/>
    </location>
    <ligand>
        <name>S-methyl-5'-thioadenosine</name>
        <dbReference type="ChEBI" id="CHEBI:17509"/>
    </ligand>
</feature>
<dbReference type="InterPro" id="IPR037163">
    <property type="entry name" value="Spermidine_synt_N_sf"/>
</dbReference>
<keyword evidence="4" id="KW-0745">Spermidine biosynthesis</keyword>
<name>A0A0L6W2Q1_9FIRM</name>
<dbReference type="PROSITE" id="PS51006">
    <property type="entry name" value="PABS_2"/>
    <property type="match status" value="1"/>
</dbReference>
<evidence type="ECO:0000313" key="8">
    <source>
        <dbReference type="Proteomes" id="UP000037175"/>
    </source>
</evidence>
<reference evidence="8" key="1">
    <citation type="submission" date="2015-07" db="EMBL/GenBank/DDBJ databases">
        <title>Complete Genome of Thermincola ferriacetica strain Z-0001T.</title>
        <authorList>
            <person name="Lusk B."/>
            <person name="Badalamenti J.P."/>
            <person name="Parameswaran P."/>
            <person name="Bond D.R."/>
            <person name="Torres C.I."/>
        </authorList>
    </citation>
    <scope>NUCLEOTIDE SEQUENCE [LARGE SCALE GENOMIC DNA]</scope>
    <source>
        <strain evidence="8">Z-0001</strain>
    </source>
</reference>
<feature type="binding site" evidence="4">
    <location>
        <position position="62"/>
    </location>
    <ligand>
        <name>spermidine</name>
        <dbReference type="ChEBI" id="CHEBI:57834"/>
    </ligand>
</feature>
<dbReference type="InterPro" id="IPR001045">
    <property type="entry name" value="Spermi_synthase"/>
</dbReference>
<dbReference type="Gene3D" id="2.30.140.10">
    <property type="entry name" value="Spermidine synthase, tetramerisation domain"/>
    <property type="match status" value="1"/>
</dbReference>
<feature type="binding site" evidence="4">
    <location>
        <position position="106"/>
    </location>
    <ligand>
        <name>S-methyl-5'-thioadenosine</name>
        <dbReference type="ChEBI" id="CHEBI:17509"/>
    </ligand>
</feature>
<comment type="similarity">
    <text evidence="1 4">Belongs to the spermidine/spermine synthase family.</text>
</comment>
<dbReference type="PANTHER" id="PTHR11558:SF11">
    <property type="entry name" value="SPERMIDINE SYNTHASE"/>
    <property type="match status" value="1"/>
</dbReference>
<feature type="binding site" evidence="4">
    <location>
        <begin position="155"/>
        <end position="158"/>
    </location>
    <ligand>
        <name>spermidine</name>
        <dbReference type="ChEBI" id="CHEBI:57834"/>
    </ligand>
</feature>
<keyword evidence="8" id="KW-1185">Reference proteome</keyword>
<evidence type="ECO:0000313" key="7">
    <source>
        <dbReference type="EMBL" id="KNZ69653.1"/>
    </source>
</evidence>
<dbReference type="NCBIfam" id="NF002010">
    <property type="entry name" value="PRK00811.1"/>
    <property type="match status" value="1"/>
</dbReference>
<organism evidence="7 8">
    <name type="scientific">Thermincola ferriacetica</name>
    <dbReference type="NCBI Taxonomy" id="281456"/>
    <lineage>
        <taxon>Bacteria</taxon>
        <taxon>Bacillati</taxon>
        <taxon>Bacillota</taxon>
        <taxon>Clostridia</taxon>
        <taxon>Eubacteriales</taxon>
        <taxon>Thermincolaceae</taxon>
        <taxon>Thermincola</taxon>
    </lineage>
</organism>
<dbReference type="AlphaFoldDB" id="A0A0L6W2Q1"/>
<evidence type="ECO:0000256" key="5">
    <source>
        <dbReference type="PROSITE-ProRule" id="PRU00354"/>
    </source>
</evidence>
<dbReference type="InterPro" id="IPR030374">
    <property type="entry name" value="PABS"/>
</dbReference>
<dbReference type="GO" id="GO:0004766">
    <property type="term" value="F:spermidine synthase activity"/>
    <property type="evidence" value="ECO:0007669"/>
    <property type="project" value="UniProtKB-UniRule"/>
</dbReference>
<gene>
    <name evidence="4" type="primary">speE</name>
    <name evidence="7" type="ORF">Tfer_1674</name>
</gene>
<dbReference type="EMBL" id="LGTE01000010">
    <property type="protein sequence ID" value="KNZ69653.1"/>
    <property type="molecule type" value="Genomic_DNA"/>
</dbReference>
<keyword evidence="2 4" id="KW-0808">Transferase</keyword>
<dbReference type="UniPathway" id="UPA00248">
    <property type="reaction ID" value="UER00314"/>
</dbReference>
<feature type="binding site" evidence="4">
    <location>
        <begin position="137"/>
        <end position="138"/>
    </location>
    <ligand>
        <name>S-methyl-5'-thioadenosine</name>
        <dbReference type="ChEBI" id="CHEBI:17509"/>
    </ligand>
</feature>
<dbReference type="RefSeq" id="WP_052217899.1">
    <property type="nucleotide sequence ID" value="NZ_LGTE01000010.1"/>
</dbReference>
<feature type="binding site" evidence="4">
    <location>
        <position position="162"/>
    </location>
    <ligand>
        <name>S-methyl-5'-thioadenosine</name>
        <dbReference type="ChEBI" id="CHEBI:17509"/>
    </ligand>
</feature>
<dbReference type="GO" id="GO:0005829">
    <property type="term" value="C:cytosol"/>
    <property type="evidence" value="ECO:0007669"/>
    <property type="project" value="TreeGrafter"/>
</dbReference>
<evidence type="ECO:0000256" key="2">
    <source>
        <dbReference type="ARBA" id="ARBA00022679"/>
    </source>
</evidence>
<dbReference type="GO" id="GO:0008295">
    <property type="term" value="P:spermidine biosynthetic process"/>
    <property type="evidence" value="ECO:0007669"/>
    <property type="project" value="UniProtKB-UniRule"/>
</dbReference>
<dbReference type="Gene3D" id="3.40.50.150">
    <property type="entry name" value="Vaccinia Virus protein VP39"/>
    <property type="match status" value="1"/>
</dbReference>
<keyword evidence="3 4" id="KW-0620">Polyamine biosynthesis</keyword>
<comment type="pathway">
    <text evidence="4">Amine and polyamine biosynthesis; spermidine biosynthesis; spermidine from putrescine: step 1/1.</text>
</comment>
<evidence type="ECO:0000256" key="4">
    <source>
        <dbReference type="HAMAP-Rule" id="MF_00198"/>
    </source>
</evidence>
<dbReference type="Proteomes" id="UP000037175">
    <property type="component" value="Unassembled WGS sequence"/>
</dbReference>
<dbReference type="CDD" id="cd02440">
    <property type="entry name" value="AdoMet_MTases"/>
    <property type="match status" value="1"/>
</dbReference>
<feature type="binding site" evidence="4">
    <location>
        <position position="86"/>
    </location>
    <ligand>
        <name>spermidine</name>
        <dbReference type="ChEBI" id="CHEBI:57834"/>
    </ligand>
</feature>